<evidence type="ECO:0000313" key="1">
    <source>
        <dbReference type="EMBL" id="GAA4361807.1"/>
    </source>
</evidence>
<keyword evidence="2" id="KW-1185">Reference proteome</keyword>
<gene>
    <name evidence="1" type="ORF">GCM10023185_29090</name>
</gene>
<accession>A0ABP8ILI3</accession>
<proteinExistence type="predicted"/>
<reference evidence="2" key="1">
    <citation type="journal article" date="2019" name="Int. J. Syst. Evol. Microbiol.">
        <title>The Global Catalogue of Microorganisms (GCM) 10K type strain sequencing project: providing services to taxonomists for standard genome sequencing and annotation.</title>
        <authorList>
            <consortium name="The Broad Institute Genomics Platform"/>
            <consortium name="The Broad Institute Genome Sequencing Center for Infectious Disease"/>
            <person name="Wu L."/>
            <person name="Ma J."/>
        </authorList>
    </citation>
    <scope>NUCLEOTIDE SEQUENCE [LARGE SCALE GENOMIC DNA]</scope>
    <source>
        <strain evidence="2">JCM 17923</strain>
    </source>
</reference>
<sequence length="272" mass="31828">MPSIQLNYQNATTLDMEENDTMLLNASVIDSIAAFYTEQKNKRYQALAELVPAILKNNIESKEQNRLHSRDLNVFRFFNPGETTHSRLLAYFLDPLQSHGQGDLFLIEFLRLLGIDQPETVPFHPWIVTAELGRVDVLIKRTEPHTVVVIENKSNYAEDQPNQLYRYWYQEIYLKQLERRAAWQETINPPRSRFRIIYLSPTSWKQADKQSVCKPEDWGADLPEAVPEGIIEHHLFSQLVTESLTKSLLSIPAVNHRLREFTQQYIQFWQSI</sequence>
<dbReference type="Pfam" id="PF14281">
    <property type="entry name" value="PDDEXK_4"/>
    <property type="match status" value="1"/>
</dbReference>
<comment type="caution">
    <text evidence="1">The sequence shown here is derived from an EMBL/GenBank/DDBJ whole genome shotgun (WGS) entry which is preliminary data.</text>
</comment>
<dbReference type="EMBL" id="BAABGZ010000062">
    <property type="protein sequence ID" value="GAA4361807.1"/>
    <property type="molecule type" value="Genomic_DNA"/>
</dbReference>
<evidence type="ECO:0000313" key="2">
    <source>
        <dbReference type="Proteomes" id="UP001501153"/>
    </source>
</evidence>
<organism evidence="1 2">
    <name type="scientific">Hymenobacter saemangeumensis</name>
    <dbReference type="NCBI Taxonomy" id="1084522"/>
    <lineage>
        <taxon>Bacteria</taxon>
        <taxon>Pseudomonadati</taxon>
        <taxon>Bacteroidota</taxon>
        <taxon>Cytophagia</taxon>
        <taxon>Cytophagales</taxon>
        <taxon>Hymenobacteraceae</taxon>
        <taxon>Hymenobacter</taxon>
    </lineage>
</organism>
<dbReference type="InterPro" id="IPR029470">
    <property type="entry name" value="PDDEXK_4"/>
</dbReference>
<protein>
    <recommendedName>
        <fullName evidence="3">PD-(D/E)XK nuclease family protein</fullName>
    </recommendedName>
</protein>
<dbReference type="Proteomes" id="UP001501153">
    <property type="component" value="Unassembled WGS sequence"/>
</dbReference>
<evidence type="ECO:0008006" key="3">
    <source>
        <dbReference type="Google" id="ProtNLM"/>
    </source>
</evidence>
<name>A0ABP8ILI3_9BACT</name>